<feature type="domain" description="DUF6830" evidence="2">
    <location>
        <begin position="532"/>
        <end position="672"/>
    </location>
</feature>
<evidence type="ECO:0000256" key="1">
    <source>
        <dbReference type="SAM" id="MobiDB-lite"/>
    </source>
</evidence>
<dbReference type="Pfam" id="PF18759">
    <property type="entry name" value="Plavaka"/>
    <property type="match status" value="2"/>
</dbReference>
<dbReference type="Pfam" id="PF20722">
    <property type="entry name" value="DUF6830"/>
    <property type="match status" value="1"/>
</dbReference>
<evidence type="ECO:0000313" key="3">
    <source>
        <dbReference type="EMBL" id="KAF9455600.1"/>
    </source>
</evidence>
<feature type="region of interest" description="Disordered" evidence="1">
    <location>
        <begin position="1"/>
        <end position="31"/>
    </location>
</feature>
<evidence type="ECO:0000259" key="2">
    <source>
        <dbReference type="Pfam" id="PF20722"/>
    </source>
</evidence>
<proteinExistence type="predicted"/>
<dbReference type="InterPro" id="IPR041078">
    <property type="entry name" value="Plavaka"/>
</dbReference>
<organism evidence="3 4">
    <name type="scientific">Collybia nuda</name>
    <dbReference type="NCBI Taxonomy" id="64659"/>
    <lineage>
        <taxon>Eukaryota</taxon>
        <taxon>Fungi</taxon>
        <taxon>Dikarya</taxon>
        <taxon>Basidiomycota</taxon>
        <taxon>Agaricomycotina</taxon>
        <taxon>Agaricomycetes</taxon>
        <taxon>Agaricomycetidae</taxon>
        <taxon>Agaricales</taxon>
        <taxon>Tricholomatineae</taxon>
        <taxon>Clitocybaceae</taxon>
        <taxon>Collybia</taxon>
    </lineage>
</organism>
<reference evidence="3" key="1">
    <citation type="submission" date="2020-11" db="EMBL/GenBank/DDBJ databases">
        <authorList>
            <consortium name="DOE Joint Genome Institute"/>
            <person name="Ahrendt S."/>
            <person name="Riley R."/>
            <person name="Andreopoulos W."/>
            <person name="Labutti K."/>
            <person name="Pangilinan J."/>
            <person name="Ruiz-Duenas F.J."/>
            <person name="Barrasa J.M."/>
            <person name="Sanchez-Garcia M."/>
            <person name="Camarero S."/>
            <person name="Miyauchi S."/>
            <person name="Serrano A."/>
            <person name="Linde D."/>
            <person name="Babiker R."/>
            <person name="Drula E."/>
            <person name="Ayuso-Fernandez I."/>
            <person name="Pacheco R."/>
            <person name="Padilla G."/>
            <person name="Ferreira P."/>
            <person name="Barriuso J."/>
            <person name="Kellner H."/>
            <person name="Castanera R."/>
            <person name="Alfaro M."/>
            <person name="Ramirez L."/>
            <person name="Pisabarro A.G."/>
            <person name="Kuo A."/>
            <person name="Tritt A."/>
            <person name="Lipzen A."/>
            <person name="He G."/>
            <person name="Yan M."/>
            <person name="Ng V."/>
            <person name="Cullen D."/>
            <person name="Martin F."/>
            <person name="Rosso M.-N."/>
            <person name="Henrissat B."/>
            <person name="Hibbett D."/>
            <person name="Martinez A.T."/>
            <person name="Grigoriev I.V."/>
        </authorList>
    </citation>
    <scope>NUCLEOTIDE SEQUENCE</scope>
    <source>
        <strain evidence="3">CBS 247.69</strain>
    </source>
</reference>
<accession>A0A9P5XTU5</accession>
<keyword evidence="4" id="KW-1185">Reference proteome</keyword>
<evidence type="ECO:0000313" key="4">
    <source>
        <dbReference type="Proteomes" id="UP000807353"/>
    </source>
</evidence>
<gene>
    <name evidence="3" type="ORF">BDZ94DRAFT_1362207</name>
</gene>
<dbReference type="Proteomes" id="UP000807353">
    <property type="component" value="Unassembled WGS sequence"/>
</dbReference>
<dbReference type="EMBL" id="MU150597">
    <property type="protein sequence ID" value="KAF9455600.1"/>
    <property type="molecule type" value="Genomic_DNA"/>
</dbReference>
<dbReference type="OrthoDB" id="2688393at2759"/>
<dbReference type="InterPro" id="IPR049233">
    <property type="entry name" value="DUF6830"/>
</dbReference>
<protein>
    <recommendedName>
        <fullName evidence="2">DUF6830 domain-containing protein</fullName>
    </recommendedName>
</protein>
<comment type="caution">
    <text evidence="3">The sequence shown here is derived from an EMBL/GenBank/DDBJ whole genome shotgun (WGS) entry which is preliminary data.</text>
</comment>
<sequence>MTSNSTATANVPELDNDVTFSPTPEDMGGSDGMGVDDPVEPGYFVESFQGAGEIFGTGKTFLDQFDKDNFAQERIDNIYYPFASQEEWELASYLLRSGLSMAAIDKFLSLYLIKKSGLSFRTARELRGRAEMLPSGPEWKCIWLNNYRTRTGHVQHWLYHLIQSLLHNPLLNDHFSFTPMRLFDTATKAMRTYTEWMTGDAAWSMQEKISPGGTLLGTVLSSDKTNLTAMTGAQLHALEEVVDPWDLETYAITALERYRLGGVHRPFWRDWPMAEPSEFLTPEPLHHWHKMFWDHDAKWCIHAVGSREIDFRFSVLHPHTAYRHFREGVSALKQVTGREHRDLQRYIVGVTAGAVSKQFLVAIRALVDFRYLAQAPEISDKGLLKIDKALKEFHKHKDAIVTNWYIPKLEFLQSVTPNIRHNGVAMQWSADVTERVHITEIKIPAESTNNQDYEPQICRYLDRAEKCYLFNLATALRDAGVDFRSPDYESGDSNGENEDSKAHIVPLNTTASLLENINPVNPLVGTTRINTDYFQLARELELGLHPTTPQPFRTFLSGKAAIHLVADHFNLPDLSGALADYISLGNTTGDVVSGRRVANQDSPQLSIIKALEVWTKVRIQNYAYHPPHDVLPAQTVNASPPSRDWPAGRSDAVIINTDPTKVWPLSGFEGRHSIFITII</sequence>
<name>A0A9P5XTU5_9AGAR</name>
<feature type="non-terminal residue" evidence="3">
    <location>
        <position position="679"/>
    </location>
</feature>
<dbReference type="AlphaFoldDB" id="A0A9P5XTU5"/>